<gene>
    <name evidence="1" type="ORF">EDM57_01550</name>
</gene>
<accession>A0A3M8BDF2</accession>
<reference evidence="1 2" key="1">
    <citation type="submission" date="2018-10" db="EMBL/GenBank/DDBJ databases">
        <title>Phylogenomics of Brevibacillus.</title>
        <authorList>
            <person name="Dunlap C."/>
        </authorList>
    </citation>
    <scope>NUCLEOTIDE SEQUENCE [LARGE SCALE GENOMIC DNA]</scope>
    <source>
        <strain evidence="1 2">DSM 100115</strain>
    </source>
</reference>
<evidence type="ECO:0000313" key="1">
    <source>
        <dbReference type="EMBL" id="RNB61322.1"/>
    </source>
</evidence>
<comment type="caution">
    <text evidence="1">The sequence shown here is derived from an EMBL/GenBank/DDBJ whole genome shotgun (WGS) entry which is preliminary data.</text>
</comment>
<sequence>MPPIAEAEPIRRESDCQVNTVCQKAAAKLIWQLFLFAEKKSEKPLSAPVCLRQKTAPGKTSAGVYNPNAHS</sequence>
<dbReference type="EMBL" id="RHHS01000007">
    <property type="protein sequence ID" value="RNB61322.1"/>
    <property type="molecule type" value="Genomic_DNA"/>
</dbReference>
<evidence type="ECO:0000313" key="2">
    <source>
        <dbReference type="Proteomes" id="UP000268829"/>
    </source>
</evidence>
<protein>
    <submittedName>
        <fullName evidence="1">Uncharacterized protein</fullName>
    </submittedName>
</protein>
<name>A0A3M8BDF2_9BACL</name>
<organism evidence="1 2">
    <name type="scientific">Brevibacillus gelatini</name>
    <dbReference type="NCBI Taxonomy" id="1655277"/>
    <lineage>
        <taxon>Bacteria</taxon>
        <taxon>Bacillati</taxon>
        <taxon>Bacillota</taxon>
        <taxon>Bacilli</taxon>
        <taxon>Bacillales</taxon>
        <taxon>Paenibacillaceae</taxon>
        <taxon>Brevibacillus</taxon>
    </lineage>
</organism>
<dbReference type="AlphaFoldDB" id="A0A3M8BDF2"/>
<proteinExistence type="predicted"/>
<dbReference type="RefSeq" id="WP_122903027.1">
    <property type="nucleotide sequence ID" value="NZ_RHHS01000007.1"/>
</dbReference>
<dbReference type="Proteomes" id="UP000268829">
    <property type="component" value="Unassembled WGS sequence"/>
</dbReference>
<keyword evidence="2" id="KW-1185">Reference proteome</keyword>